<dbReference type="PANTHER" id="PTHR23308">
    <property type="entry name" value="NUCLEAR INHIBITOR OF PROTEIN PHOSPHATASE-1"/>
    <property type="match status" value="1"/>
</dbReference>
<feature type="domain" description="TIR" evidence="3">
    <location>
        <begin position="2"/>
        <end position="134"/>
    </location>
</feature>
<dbReference type="InterPro" id="IPR050923">
    <property type="entry name" value="Cell_Proc_Reg/RNA_Proc"/>
</dbReference>
<dbReference type="OrthoDB" id="105971at2"/>
<gene>
    <name evidence="4" type="ORF">GRI89_14960</name>
</gene>
<dbReference type="Gene3D" id="2.60.200.20">
    <property type="match status" value="1"/>
</dbReference>
<dbReference type="SUPFAM" id="SSF52200">
    <property type="entry name" value="Toll/Interleukin receptor TIR domain"/>
    <property type="match status" value="1"/>
</dbReference>
<feature type="compositionally biased region" description="Polar residues" evidence="1">
    <location>
        <begin position="133"/>
        <end position="145"/>
    </location>
</feature>
<dbReference type="Pfam" id="PF00498">
    <property type="entry name" value="FHA"/>
    <property type="match status" value="1"/>
</dbReference>
<reference evidence="4 5" key="1">
    <citation type="submission" date="2019-12" db="EMBL/GenBank/DDBJ databases">
        <title>Genomic-based taxomic classification of the family Erythrobacteraceae.</title>
        <authorList>
            <person name="Xu L."/>
        </authorList>
    </citation>
    <scope>NUCLEOTIDE SEQUENCE [LARGE SCALE GENOMIC DNA]</scope>
    <source>
        <strain evidence="4 5">MCCC 1K01500</strain>
    </source>
</reference>
<dbReference type="Proteomes" id="UP000433652">
    <property type="component" value="Unassembled WGS sequence"/>
</dbReference>
<evidence type="ECO:0000313" key="5">
    <source>
        <dbReference type="Proteomes" id="UP000433652"/>
    </source>
</evidence>
<dbReference type="AlphaFoldDB" id="A0A6I4T089"/>
<dbReference type="CDD" id="cd00060">
    <property type="entry name" value="FHA"/>
    <property type="match status" value="1"/>
</dbReference>
<evidence type="ECO:0000256" key="1">
    <source>
        <dbReference type="SAM" id="MobiDB-lite"/>
    </source>
</evidence>
<evidence type="ECO:0000313" key="4">
    <source>
        <dbReference type="EMBL" id="MXO60840.1"/>
    </source>
</evidence>
<keyword evidence="5" id="KW-1185">Reference proteome</keyword>
<feature type="region of interest" description="Disordered" evidence="1">
    <location>
        <begin position="133"/>
        <end position="167"/>
    </location>
</feature>
<dbReference type="Gene3D" id="3.40.50.10140">
    <property type="entry name" value="Toll/interleukin-1 receptor homology (TIR) domain"/>
    <property type="match status" value="1"/>
</dbReference>
<dbReference type="InterPro" id="IPR000253">
    <property type="entry name" value="FHA_dom"/>
</dbReference>
<organism evidence="4 5">
    <name type="scientific">Croceibacterium salegens</name>
    <dbReference type="NCBI Taxonomy" id="1737568"/>
    <lineage>
        <taxon>Bacteria</taxon>
        <taxon>Pseudomonadati</taxon>
        <taxon>Pseudomonadota</taxon>
        <taxon>Alphaproteobacteria</taxon>
        <taxon>Sphingomonadales</taxon>
        <taxon>Erythrobacteraceae</taxon>
        <taxon>Croceibacterium</taxon>
    </lineage>
</organism>
<proteinExistence type="predicted"/>
<feature type="domain" description="FHA" evidence="2">
    <location>
        <begin position="212"/>
        <end position="261"/>
    </location>
</feature>
<dbReference type="SMART" id="SM00240">
    <property type="entry name" value="FHA"/>
    <property type="match status" value="1"/>
</dbReference>
<dbReference type="Pfam" id="PF13676">
    <property type="entry name" value="TIR_2"/>
    <property type="match status" value="1"/>
</dbReference>
<dbReference type="SUPFAM" id="SSF49879">
    <property type="entry name" value="SMAD/FHA domain"/>
    <property type="match status" value="1"/>
</dbReference>
<dbReference type="PROSITE" id="PS50006">
    <property type="entry name" value="FHA_DOMAIN"/>
    <property type="match status" value="1"/>
</dbReference>
<dbReference type="RefSeq" id="WP_159797383.1">
    <property type="nucleotide sequence ID" value="NZ_WTYM01000058.1"/>
</dbReference>
<dbReference type="InterPro" id="IPR000157">
    <property type="entry name" value="TIR_dom"/>
</dbReference>
<protein>
    <submittedName>
        <fullName evidence="4">TIR domain-containing protein</fullName>
    </submittedName>
</protein>
<name>A0A6I4T089_9SPHN</name>
<evidence type="ECO:0000259" key="3">
    <source>
        <dbReference type="PROSITE" id="PS50104"/>
    </source>
</evidence>
<dbReference type="SMART" id="SM00255">
    <property type="entry name" value="TIR"/>
    <property type="match status" value="1"/>
</dbReference>
<dbReference type="GO" id="GO:0007165">
    <property type="term" value="P:signal transduction"/>
    <property type="evidence" value="ECO:0007669"/>
    <property type="project" value="InterPro"/>
</dbReference>
<dbReference type="PROSITE" id="PS50104">
    <property type="entry name" value="TIR"/>
    <property type="match status" value="1"/>
</dbReference>
<dbReference type="InterPro" id="IPR035897">
    <property type="entry name" value="Toll_tir_struct_dom_sf"/>
</dbReference>
<sequence>MSETDIFVSYSKEDRAKARLVAHCLEREGFHVWWDVELQSGESFDLIIERHLAEAKAVVVLWSPRSVSSRWVRAEASNADRAGKLAPVIIEPCVRPIIFELLHTIDLSHWDGDISDPTWQNFLLDLHRTVQKGANGSGQADQTSHAPGVHPSRSAFPAFSDPHKNAVSDHNETWEATQFSILPKAKQECVHYLQLIVDGRVERQFPVNPLGSDIGRITPADITLSDKQVSRRHCRIEQNGDELLVVDLGSTNGTFIDGVRVSDKTTLPVGSTLMIGACRLVHKLLTPVDS</sequence>
<comment type="caution">
    <text evidence="4">The sequence shown here is derived from an EMBL/GenBank/DDBJ whole genome shotgun (WGS) entry which is preliminary data.</text>
</comment>
<accession>A0A6I4T089</accession>
<evidence type="ECO:0000259" key="2">
    <source>
        <dbReference type="PROSITE" id="PS50006"/>
    </source>
</evidence>
<dbReference type="EMBL" id="WTYM01000058">
    <property type="protein sequence ID" value="MXO60840.1"/>
    <property type="molecule type" value="Genomic_DNA"/>
</dbReference>
<dbReference type="InterPro" id="IPR008984">
    <property type="entry name" value="SMAD_FHA_dom_sf"/>
</dbReference>